<evidence type="ECO:0000256" key="2">
    <source>
        <dbReference type="ARBA" id="ARBA00010663"/>
    </source>
</evidence>
<dbReference type="PANTHER" id="PTHR11866:SF16">
    <property type="entry name" value="PROSTAGLANDIN E2 RECEPTOR EP4 SUBTYPE-LIKE PROTEIN"/>
    <property type="match status" value="1"/>
</dbReference>
<comment type="subcellular location">
    <subcellularLocation>
        <location evidence="1">Cell membrane</location>
        <topology evidence="1">Multi-pass membrane protein</topology>
    </subcellularLocation>
</comment>
<dbReference type="InterPro" id="IPR017452">
    <property type="entry name" value="GPCR_Rhodpsn_7TM"/>
</dbReference>
<organism evidence="13 14">
    <name type="scientific">Exocentrus adspersus</name>
    <dbReference type="NCBI Taxonomy" id="1586481"/>
    <lineage>
        <taxon>Eukaryota</taxon>
        <taxon>Metazoa</taxon>
        <taxon>Ecdysozoa</taxon>
        <taxon>Arthropoda</taxon>
        <taxon>Hexapoda</taxon>
        <taxon>Insecta</taxon>
        <taxon>Pterygota</taxon>
        <taxon>Neoptera</taxon>
        <taxon>Endopterygota</taxon>
        <taxon>Coleoptera</taxon>
        <taxon>Polyphaga</taxon>
        <taxon>Cucujiformia</taxon>
        <taxon>Chrysomeloidea</taxon>
        <taxon>Cerambycidae</taxon>
        <taxon>Lamiinae</taxon>
        <taxon>Acanthocinini</taxon>
        <taxon>Exocentrus</taxon>
    </lineage>
</organism>
<evidence type="ECO:0000256" key="9">
    <source>
        <dbReference type="ARBA" id="ARBA00023180"/>
    </source>
</evidence>
<evidence type="ECO:0000256" key="4">
    <source>
        <dbReference type="ARBA" id="ARBA00022692"/>
    </source>
</evidence>
<evidence type="ECO:0000256" key="10">
    <source>
        <dbReference type="ARBA" id="ARBA00023224"/>
    </source>
</evidence>
<name>A0AAV8VWY5_9CUCU</name>
<feature type="transmembrane region" description="Helical" evidence="11">
    <location>
        <begin position="125"/>
        <end position="145"/>
    </location>
</feature>
<keyword evidence="5 11" id="KW-1133">Transmembrane helix</keyword>
<evidence type="ECO:0000256" key="11">
    <source>
        <dbReference type="SAM" id="Phobius"/>
    </source>
</evidence>
<dbReference type="InterPro" id="IPR008365">
    <property type="entry name" value="Prostanoid_rcpt"/>
</dbReference>
<keyword evidence="3" id="KW-1003">Cell membrane</keyword>
<keyword evidence="9" id="KW-0325">Glycoprotein</keyword>
<keyword evidence="8" id="KW-0675">Receptor</keyword>
<dbReference type="GO" id="GO:0004930">
    <property type="term" value="F:G protein-coupled receptor activity"/>
    <property type="evidence" value="ECO:0007669"/>
    <property type="project" value="UniProtKB-KW"/>
</dbReference>
<evidence type="ECO:0000256" key="8">
    <source>
        <dbReference type="ARBA" id="ARBA00023170"/>
    </source>
</evidence>
<keyword evidence="14" id="KW-1185">Reference proteome</keyword>
<evidence type="ECO:0000259" key="12">
    <source>
        <dbReference type="PROSITE" id="PS50262"/>
    </source>
</evidence>
<dbReference type="GO" id="GO:0007204">
    <property type="term" value="P:positive regulation of cytosolic calcium ion concentration"/>
    <property type="evidence" value="ECO:0007669"/>
    <property type="project" value="TreeGrafter"/>
</dbReference>
<evidence type="ECO:0000256" key="6">
    <source>
        <dbReference type="ARBA" id="ARBA00023040"/>
    </source>
</evidence>
<sequence length="231" mass="26196">MNQTQVVTYDVVKRFLFCLWLTAVTLTYLPLFGFGLYYDPGAGPEKEKCTRFRYAVDVKDKVYAYIFFSFGMLLCLCIATFNTAVICELSKIRSQGKVLVRRVSRSTISNRLGCARYQTPEEEAFAKLMAIVCIIFLVCWVPQLIAVPIAQFCTKTRATVVFTKIADILLGVYFTLNPFVYVLQNYMEGRFIIPFCFLKRSINNHPSPSVTQETPTSVLISPPSFTISSEA</sequence>
<keyword evidence="6" id="KW-0297">G-protein coupled receptor</keyword>
<evidence type="ECO:0000256" key="3">
    <source>
        <dbReference type="ARBA" id="ARBA00022475"/>
    </source>
</evidence>
<dbReference type="EMBL" id="JANEYG010000023">
    <property type="protein sequence ID" value="KAJ8918660.1"/>
    <property type="molecule type" value="Genomic_DNA"/>
</dbReference>
<dbReference type="Pfam" id="PF00001">
    <property type="entry name" value="7tm_1"/>
    <property type="match status" value="1"/>
</dbReference>
<dbReference type="InterPro" id="IPR000276">
    <property type="entry name" value="GPCR_Rhodpsn"/>
</dbReference>
<dbReference type="PROSITE" id="PS50262">
    <property type="entry name" value="G_PROTEIN_RECEP_F1_2"/>
    <property type="match status" value="1"/>
</dbReference>
<feature type="transmembrane region" description="Helical" evidence="11">
    <location>
        <begin position="165"/>
        <end position="183"/>
    </location>
</feature>
<keyword evidence="7 11" id="KW-0472">Membrane</keyword>
<protein>
    <recommendedName>
        <fullName evidence="12">G-protein coupled receptors family 1 profile domain-containing protein</fullName>
    </recommendedName>
</protein>
<comment type="similarity">
    <text evidence="2">Belongs to the G-protein coupled receptor 1 family.</text>
</comment>
<keyword evidence="4 11" id="KW-0812">Transmembrane</keyword>
<feature type="transmembrane region" description="Helical" evidence="11">
    <location>
        <begin position="15"/>
        <end position="38"/>
    </location>
</feature>
<evidence type="ECO:0000313" key="13">
    <source>
        <dbReference type="EMBL" id="KAJ8918660.1"/>
    </source>
</evidence>
<dbReference type="PANTHER" id="PTHR11866">
    <property type="entry name" value="G-PROTEIN COUPLED RECEPTOR FAMILY 1 MEMBER"/>
    <property type="match status" value="1"/>
</dbReference>
<dbReference type="Gene3D" id="1.20.1070.10">
    <property type="entry name" value="Rhodopsin 7-helix transmembrane proteins"/>
    <property type="match status" value="1"/>
</dbReference>
<dbReference type="GO" id="GO:0005886">
    <property type="term" value="C:plasma membrane"/>
    <property type="evidence" value="ECO:0007669"/>
    <property type="project" value="UniProtKB-SubCell"/>
</dbReference>
<dbReference type="CDD" id="cd00637">
    <property type="entry name" value="7tm_classA_rhodopsin-like"/>
    <property type="match status" value="1"/>
</dbReference>
<dbReference type="GO" id="GO:0007189">
    <property type="term" value="P:adenylate cyclase-activating G protein-coupled receptor signaling pathway"/>
    <property type="evidence" value="ECO:0007669"/>
    <property type="project" value="TreeGrafter"/>
</dbReference>
<keyword evidence="10" id="KW-0807">Transducer</keyword>
<evidence type="ECO:0000256" key="7">
    <source>
        <dbReference type="ARBA" id="ARBA00023136"/>
    </source>
</evidence>
<feature type="domain" description="G-protein coupled receptors family 1 profile" evidence="12">
    <location>
        <begin position="1"/>
        <end position="181"/>
    </location>
</feature>
<gene>
    <name evidence="13" type="ORF">NQ315_014979</name>
</gene>
<evidence type="ECO:0000256" key="5">
    <source>
        <dbReference type="ARBA" id="ARBA00022989"/>
    </source>
</evidence>
<accession>A0AAV8VWY5</accession>
<dbReference type="AlphaFoldDB" id="A0AAV8VWY5"/>
<dbReference type="Proteomes" id="UP001159042">
    <property type="component" value="Unassembled WGS sequence"/>
</dbReference>
<dbReference type="SUPFAM" id="SSF81321">
    <property type="entry name" value="Family A G protein-coupled receptor-like"/>
    <property type="match status" value="1"/>
</dbReference>
<comment type="caution">
    <text evidence="13">The sequence shown here is derived from an EMBL/GenBank/DDBJ whole genome shotgun (WGS) entry which is preliminary data.</text>
</comment>
<evidence type="ECO:0000313" key="14">
    <source>
        <dbReference type="Proteomes" id="UP001159042"/>
    </source>
</evidence>
<feature type="transmembrane region" description="Helical" evidence="11">
    <location>
        <begin position="62"/>
        <end position="87"/>
    </location>
</feature>
<reference evidence="13 14" key="1">
    <citation type="journal article" date="2023" name="Insect Mol. Biol.">
        <title>Genome sequencing provides insights into the evolution of gene families encoding plant cell wall-degrading enzymes in longhorned beetles.</title>
        <authorList>
            <person name="Shin N.R."/>
            <person name="Okamura Y."/>
            <person name="Kirsch R."/>
            <person name="Pauchet Y."/>
        </authorList>
    </citation>
    <scope>NUCLEOTIDE SEQUENCE [LARGE SCALE GENOMIC DNA]</scope>
    <source>
        <strain evidence="13">EAD_L_NR</strain>
    </source>
</reference>
<proteinExistence type="inferred from homology"/>
<evidence type="ECO:0000256" key="1">
    <source>
        <dbReference type="ARBA" id="ARBA00004651"/>
    </source>
</evidence>